<dbReference type="EMBL" id="JMCC02000043">
    <property type="protein sequence ID" value="KIG16074.1"/>
    <property type="molecule type" value="Genomic_DNA"/>
</dbReference>
<dbReference type="Proteomes" id="UP000031599">
    <property type="component" value="Unassembled WGS sequence"/>
</dbReference>
<evidence type="ECO:0000313" key="2">
    <source>
        <dbReference type="EMBL" id="KIG16074.1"/>
    </source>
</evidence>
<name>A0A0C1ZEH3_9BACT</name>
<dbReference type="RefSeq" id="WP_146659356.1">
    <property type="nucleotide sequence ID" value="NZ_JMCC02000043.1"/>
</dbReference>
<gene>
    <name evidence="2" type="ORF">DB30_04946</name>
</gene>
<feature type="domain" description="eCIS core" evidence="1">
    <location>
        <begin position="92"/>
        <end position="166"/>
    </location>
</feature>
<protein>
    <recommendedName>
        <fullName evidence="1">eCIS core domain-containing protein</fullName>
    </recommendedName>
</protein>
<evidence type="ECO:0000313" key="3">
    <source>
        <dbReference type="Proteomes" id="UP000031599"/>
    </source>
</evidence>
<evidence type="ECO:0000259" key="1">
    <source>
        <dbReference type="Pfam" id="PF13699"/>
    </source>
</evidence>
<proteinExistence type="predicted"/>
<sequence length="608" mass="65777">MGHRPQHATIYSFVVVCLRRRRVANGISSTNTAVSLETGAADNAYEREADAVADAVVGGRTADTLASKPFGAGLTGARPSAVATPASTDHLGGTIASKVAQVTGRSTANATFVKGSVADKLTAALNTPAATQGTSIYLSSKFASMRAAKQNRVLAHEFVHATQNRAAISPYTEFESETCPKKRPAGEQEASFDLPFSFNELDTRHTAQISCDGSKLGTVHNLRAWQIEGYAVNDASVRQSGTHFRAWMSKIAERQRDPNILTTDAMSHCGENGVVGYYLTAHVIGKNDCIGSNNINSSASIERETYGEKHARHNGVSVVNEFNADESSERGSLTIDTAAEINKVRSPKCYGGYPATNQTELGRRSNRSILIVELPRLSRSNGEDALIRDAEKKQRAESAQENYNDLYDNALLALSGPYKKIKQCIWSRLKANLGIAVEQNARAGGMSPPQGGAYDAYLPGTIGFGPPRGNPAAGSVTAGFESARKAHAANPATFGQRSVTDFIQPQHLTVDLYDSLTSNPNRYGITTLTAAMDQTAMRAIGGLDEFAANRLFLANAFLQDAEITHPFRLFFKNHEDDLYCCFRPDNEYYWSIVKKPPDWKIKDTSGSC</sequence>
<accession>A0A0C1ZEH3</accession>
<organism evidence="2 3">
    <name type="scientific">Enhygromyxa salina</name>
    <dbReference type="NCBI Taxonomy" id="215803"/>
    <lineage>
        <taxon>Bacteria</taxon>
        <taxon>Pseudomonadati</taxon>
        <taxon>Myxococcota</taxon>
        <taxon>Polyangia</taxon>
        <taxon>Nannocystales</taxon>
        <taxon>Nannocystaceae</taxon>
        <taxon>Enhygromyxa</taxon>
    </lineage>
</organism>
<dbReference type="AlphaFoldDB" id="A0A0C1ZEH3"/>
<dbReference type="InterPro" id="IPR025295">
    <property type="entry name" value="eCIS_core_dom"/>
</dbReference>
<dbReference type="Pfam" id="PF13699">
    <property type="entry name" value="eCIS_core"/>
    <property type="match status" value="1"/>
</dbReference>
<reference evidence="2 3" key="1">
    <citation type="submission" date="2014-12" db="EMBL/GenBank/DDBJ databases">
        <title>Genome assembly of Enhygromyxa salina DSM 15201.</title>
        <authorList>
            <person name="Sharma G."/>
            <person name="Subramanian S."/>
        </authorList>
    </citation>
    <scope>NUCLEOTIDE SEQUENCE [LARGE SCALE GENOMIC DNA]</scope>
    <source>
        <strain evidence="2 3">DSM 15201</strain>
    </source>
</reference>
<comment type="caution">
    <text evidence="2">The sequence shown here is derived from an EMBL/GenBank/DDBJ whole genome shotgun (WGS) entry which is preliminary data.</text>
</comment>